<evidence type="ECO:0000313" key="1">
    <source>
        <dbReference type="EMBL" id="CDZ77975.1"/>
    </source>
</evidence>
<dbReference type="Proteomes" id="UP000044071">
    <property type="component" value="Unassembled WGS sequence"/>
</dbReference>
<accession>A0A078KU63</accession>
<name>A0A078KU63_9GAMM</name>
<dbReference type="STRING" id="1034943.BN59_02271"/>
<proteinExistence type="predicted"/>
<dbReference type="RefSeq" id="WP_141650466.1">
    <property type="nucleotide sequence ID" value="NZ_CCVW01000002.1"/>
</dbReference>
<reference evidence="1 2" key="1">
    <citation type="submission" date="2014-06" db="EMBL/GenBank/DDBJ databases">
        <authorList>
            <person name="Urmite Genomes Urmite Genomes"/>
        </authorList>
    </citation>
    <scope>NUCLEOTIDE SEQUENCE [LARGE SCALE GENOMIC DNA]</scope>
</reference>
<keyword evidence="2" id="KW-1185">Reference proteome</keyword>
<sequence>MKRRQDITTIGGLNKRARIESEVQISTIGQFIDLLSNNHEGTGALIAQSSIQPDLIEEFLYTYDLSFYPVEVLKQLVDGLNQSERYIAVLHLCFEKVCAAGCEELLAYMLEHCENLEPGYPELRPYKELFLAYAASRERKREFKSLSFCFDLLLQDPRVELDNYTLYLACLFQRQTAASLLLNHPEIDPNCLFLVMDEYAYQGYNPSNLAINNLSESLIGWIIAADVDGSIGDLLLKIAGRLEVDLIDDILCCKIFVAIQRCDLDSLIKALKLLTVLDGGYIGRNALLDDLFFILNERQMDAKPVLSYMVNDDSFDWAAEFEGPGKRADLFTLIDPENEELACDWLSVLITAPRFHRFIPKVVNYFCWAQEDLSTFKLVCDNLGKLSIDVFQLIVLPLLSKDELGSDSEKDLALKQEIQRLWLAAINFPKAKLLLEGSGINFSAFFRMPREKVGETINHDSRVLNRY</sequence>
<organism evidence="1 2">
    <name type="scientific">Legionella massiliensis</name>
    <dbReference type="NCBI Taxonomy" id="1034943"/>
    <lineage>
        <taxon>Bacteria</taxon>
        <taxon>Pseudomonadati</taxon>
        <taxon>Pseudomonadota</taxon>
        <taxon>Gammaproteobacteria</taxon>
        <taxon>Legionellales</taxon>
        <taxon>Legionellaceae</taxon>
        <taxon>Legionella</taxon>
    </lineage>
</organism>
<dbReference type="EMBL" id="CCSB01000002">
    <property type="protein sequence ID" value="CDZ77975.1"/>
    <property type="molecule type" value="Genomic_DNA"/>
</dbReference>
<evidence type="ECO:0000313" key="2">
    <source>
        <dbReference type="Proteomes" id="UP000044071"/>
    </source>
</evidence>
<dbReference type="AlphaFoldDB" id="A0A078KU63"/>
<protein>
    <submittedName>
        <fullName evidence="1">Uncharacterized protein</fullName>
    </submittedName>
</protein>
<gene>
    <name evidence="1" type="ORF">BN59_02271</name>
</gene>